<dbReference type="PANTHER" id="PTHR45080:SF33">
    <property type="entry name" value="IG-LIKE DOMAIN-CONTAINING PROTEIN"/>
    <property type="match status" value="1"/>
</dbReference>
<dbReference type="CDD" id="cd00096">
    <property type="entry name" value="Ig"/>
    <property type="match status" value="2"/>
</dbReference>
<dbReference type="SUPFAM" id="SSF48726">
    <property type="entry name" value="Immunoglobulin"/>
    <property type="match status" value="3"/>
</dbReference>
<dbReference type="GO" id="GO:0043025">
    <property type="term" value="C:neuronal cell body"/>
    <property type="evidence" value="ECO:0007669"/>
    <property type="project" value="TreeGrafter"/>
</dbReference>
<evidence type="ECO:0000259" key="3">
    <source>
        <dbReference type="PROSITE" id="PS50835"/>
    </source>
</evidence>
<dbReference type="InterPro" id="IPR003599">
    <property type="entry name" value="Ig_sub"/>
</dbReference>
<name>A0A151J7Q2_9HYME</name>
<dbReference type="InterPro" id="IPR003598">
    <property type="entry name" value="Ig_sub2"/>
</dbReference>
<evidence type="ECO:0000256" key="1">
    <source>
        <dbReference type="ARBA" id="ARBA00023319"/>
    </source>
</evidence>
<evidence type="ECO:0000313" key="5">
    <source>
        <dbReference type="Proteomes" id="UP000078492"/>
    </source>
</evidence>
<keyword evidence="5" id="KW-1185">Reference proteome</keyword>
<reference evidence="4 5" key="1">
    <citation type="submission" date="2015-09" db="EMBL/GenBank/DDBJ databases">
        <title>Trachymyrmex cornetzi WGS genome.</title>
        <authorList>
            <person name="Nygaard S."/>
            <person name="Hu H."/>
            <person name="Boomsma J."/>
            <person name="Zhang G."/>
        </authorList>
    </citation>
    <scope>NUCLEOTIDE SEQUENCE [LARGE SCALE GENOMIC DNA]</scope>
    <source>
        <strain evidence="4">Tcor2-1</strain>
        <tissue evidence="4">Whole body</tissue>
    </source>
</reference>
<dbReference type="Gene3D" id="2.60.40.10">
    <property type="entry name" value="Immunoglobulins"/>
    <property type="match status" value="4"/>
</dbReference>
<feature type="non-terminal residue" evidence="4">
    <location>
        <position position="1"/>
    </location>
</feature>
<feature type="domain" description="Ig-like" evidence="3">
    <location>
        <begin position="236"/>
        <end position="330"/>
    </location>
</feature>
<dbReference type="AlphaFoldDB" id="A0A151J7Q2"/>
<dbReference type="GO" id="GO:0008046">
    <property type="term" value="F:axon guidance receptor activity"/>
    <property type="evidence" value="ECO:0007669"/>
    <property type="project" value="TreeGrafter"/>
</dbReference>
<dbReference type="SMART" id="SM00408">
    <property type="entry name" value="IGc2"/>
    <property type="match status" value="3"/>
</dbReference>
<dbReference type="Pfam" id="PF13927">
    <property type="entry name" value="Ig_3"/>
    <property type="match status" value="3"/>
</dbReference>
<feature type="compositionally biased region" description="Acidic residues" evidence="2">
    <location>
        <begin position="1"/>
        <end position="14"/>
    </location>
</feature>
<dbReference type="GO" id="GO:0005886">
    <property type="term" value="C:plasma membrane"/>
    <property type="evidence" value="ECO:0007669"/>
    <property type="project" value="TreeGrafter"/>
</dbReference>
<feature type="region of interest" description="Disordered" evidence="2">
    <location>
        <begin position="1"/>
        <end position="22"/>
    </location>
</feature>
<feature type="domain" description="Ig-like" evidence="3">
    <location>
        <begin position="129"/>
        <end position="222"/>
    </location>
</feature>
<accession>A0A151J7Q2</accession>
<sequence>FDDDNEEDEDEEADNIGTAEMPPQILSHPISVRVKAGDTVILPCQVIHTDNYVVVWLKDDKYLYFESQKYTEDDKRIVRLPNNSLVIYNATVEDSSNNYKCSILQNPHSIDLTHRLLVDENPRQESTPPQYSHKGIIRVRPSKKVEVNQGHNITLGCETDIQPPPEIKWFIENKKVDGYDPDVILDGNYITIKKVNESHSGLYQCLAEDGSETPAMEAINVVVNSINTFAFAADKPKIEVERIVYSGTGVDSEITCIVSAHPVALVMWYKDDKLLTQKKGSIMMFHRIIPNSNKTKHILKILHPSTQDFGEYKCRADNAIGHVIRSIILTGVPSQAKISGAKMTDDDAGIILKWHLESYSPISEYKVQYRRKGDPEWNFIEPEVKDGKGNQYIVECPIPELLPGSYEAILKARNEFGWSLDSEPHTFSGDYPPDLALKGNSATVRSPGTFLALILVVLSCAFTSNLLQPKQH</sequence>
<organism evidence="4 5">
    <name type="scientific">Trachymyrmex cornetzi</name>
    <dbReference type="NCBI Taxonomy" id="471704"/>
    <lineage>
        <taxon>Eukaryota</taxon>
        <taxon>Metazoa</taxon>
        <taxon>Ecdysozoa</taxon>
        <taxon>Arthropoda</taxon>
        <taxon>Hexapoda</taxon>
        <taxon>Insecta</taxon>
        <taxon>Pterygota</taxon>
        <taxon>Neoptera</taxon>
        <taxon>Endopterygota</taxon>
        <taxon>Hymenoptera</taxon>
        <taxon>Apocrita</taxon>
        <taxon>Aculeata</taxon>
        <taxon>Formicoidea</taxon>
        <taxon>Formicidae</taxon>
        <taxon>Myrmicinae</taxon>
        <taxon>Trachymyrmex</taxon>
    </lineage>
</organism>
<dbReference type="GO" id="GO:0030424">
    <property type="term" value="C:axon"/>
    <property type="evidence" value="ECO:0007669"/>
    <property type="project" value="TreeGrafter"/>
</dbReference>
<dbReference type="Proteomes" id="UP000078492">
    <property type="component" value="Unassembled WGS sequence"/>
</dbReference>
<dbReference type="InterPro" id="IPR007110">
    <property type="entry name" value="Ig-like_dom"/>
</dbReference>
<dbReference type="InterPro" id="IPR013783">
    <property type="entry name" value="Ig-like_fold"/>
</dbReference>
<dbReference type="EMBL" id="KQ979640">
    <property type="protein sequence ID" value="KYN20034.1"/>
    <property type="molecule type" value="Genomic_DNA"/>
</dbReference>
<proteinExistence type="predicted"/>
<dbReference type="SUPFAM" id="SSF49265">
    <property type="entry name" value="Fibronectin type III"/>
    <property type="match status" value="1"/>
</dbReference>
<dbReference type="GO" id="GO:0007156">
    <property type="term" value="P:homophilic cell adhesion via plasma membrane adhesion molecules"/>
    <property type="evidence" value="ECO:0007669"/>
    <property type="project" value="TreeGrafter"/>
</dbReference>
<dbReference type="STRING" id="471704.A0A151J7Q2"/>
<protein>
    <submittedName>
        <fullName evidence="4">Neurotrimin</fullName>
    </submittedName>
</protein>
<dbReference type="PANTHER" id="PTHR45080">
    <property type="entry name" value="CONTACTIN 5"/>
    <property type="match status" value="1"/>
</dbReference>
<dbReference type="InterPro" id="IPR036179">
    <property type="entry name" value="Ig-like_dom_sf"/>
</dbReference>
<dbReference type="InterPro" id="IPR003961">
    <property type="entry name" value="FN3_dom"/>
</dbReference>
<feature type="domain" description="Ig-like" evidence="3">
    <location>
        <begin position="23"/>
        <end position="113"/>
    </location>
</feature>
<dbReference type="PROSITE" id="PS50835">
    <property type="entry name" value="IG_LIKE"/>
    <property type="match status" value="3"/>
</dbReference>
<gene>
    <name evidence="4" type="ORF">ALC57_07608</name>
</gene>
<dbReference type="InterPro" id="IPR050958">
    <property type="entry name" value="Cell_Adh-Cytoskel_Orgn"/>
</dbReference>
<evidence type="ECO:0000313" key="4">
    <source>
        <dbReference type="EMBL" id="KYN20034.1"/>
    </source>
</evidence>
<keyword evidence="1" id="KW-0393">Immunoglobulin domain</keyword>
<dbReference type="CDD" id="cd00063">
    <property type="entry name" value="FN3"/>
    <property type="match status" value="1"/>
</dbReference>
<evidence type="ECO:0000256" key="2">
    <source>
        <dbReference type="SAM" id="MobiDB-lite"/>
    </source>
</evidence>
<dbReference type="InterPro" id="IPR036116">
    <property type="entry name" value="FN3_sf"/>
</dbReference>
<dbReference type="GO" id="GO:0050808">
    <property type="term" value="P:synapse organization"/>
    <property type="evidence" value="ECO:0007669"/>
    <property type="project" value="TreeGrafter"/>
</dbReference>
<dbReference type="SMART" id="SM00409">
    <property type="entry name" value="IG"/>
    <property type="match status" value="3"/>
</dbReference>